<evidence type="ECO:0000256" key="4">
    <source>
        <dbReference type="ARBA" id="ARBA00022695"/>
    </source>
</evidence>
<evidence type="ECO:0000256" key="6">
    <source>
        <dbReference type="ARBA" id="ARBA00022741"/>
    </source>
</evidence>
<comment type="cofactor">
    <cofactor evidence="1">
        <name>Mg(2+)</name>
        <dbReference type="ChEBI" id="CHEBI:18420"/>
    </cofactor>
</comment>
<dbReference type="PANTHER" id="PTHR47545">
    <property type="entry name" value="MULTIFUNCTIONAL CCA PROTEIN"/>
    <property type="match status" value="1"/>
</dbReference>
<comment type="similarity">
    <text evidence="11">Belongs to the tRNA nucleotidyltransferase/poly(A) polymerase family.</text>
</comment>
<dbReference type="CDD" id="cd05398">
    <property type="entry name" value="NT_ClassII-CCAase"/>
    <property type="match status" value="1"/>
</dbReference>
<dbReference type="Gene3D" id="3.30.460.10">
    <property type="entry name" value="Beta Polymerase, domain 2"/>
    <property type="match status" value="1"/>
</dbReference>
<dbReference type="Gene3D" id="1.10.246.80">
    <property type="match status" value="1"/>
</dbReference>
<keyword evidence="2 11" id="KW-0808">Transferase</keyword>
<reference evidence="15 16" key="1">
    <citation type="submission" date="2017-04" db="EMBL/GenBank/DDBJ databases">
        <authorList>
            <person name="Afonso C.L."/>
            <person name="Miller P.J."/>
            <person name="Scott M.A."/>
            <person name="Spackman E."/>
            <person name="Goraichik I."/>
            <person name="Dimitrov K.M."/>
            <person name="Suarez D.L."/>
            <person name="Swayne D.E."/>
        </authorList>
    </citation>
    <scope>NUCLEOTIDE SEQUENCE [LARGE SCALE GENOMIC DNA]</scope>
    <source>
        <strain evidence="15 16">DSM 13146</strain>
    </source>
</reference>
<organism evidence="15 16">
    <name type="scientific">Desulfacinum hydrothermale DSM 13146</name>
    <dbReference type="NCBI Taxonomy" id="1121390"/>
    <lineage>
        <taxon>Bacteria</taxon>
        <taxon>Pseudomonadati</taxon>
        <taxon>Thermodesulfobacteriota</taxon>
        <taxon>Syntrophobacteria</taxon>
        <taxon>Syntrophobacterales</taxon>
        <taxon>Syntrophobacteraceae</taxon>
        <taxon>Desulfacinum</taxon>
    </lineage>
</organism>
<dbReference type="GO" id="GO:0046872">
    <property type="term" value="F:metal ion binding"/>
    <property type="evidence" value="ECO:0007669"/>
    <property type="project" value="UniProtKB-KW"/>
</dbReference>
<accession>A0A1W1XBQ8</accession>
<dbReference type="InterPro" id="IPR032828">
    <property type="entry name" value="PolyA_RNA-bd"/>
</dbReference>
<evidence type="ECO:0000256" key="3">
    <source>
        <dbReference type="ARBA" id="ARBA00022694"/>
    </source>
</evidence>
<keyword evidence="5" id="KW-0479">Metal-binding</keyword>
<name>A0A1W1XBQ8_9BACT</name>
<dbReference type="Gene3D" id="1.10.3090.10">
    <property type="entry name" value="cca-adding enzyme, domain 2"/>
    <property type="match status" value="1"/>
</dbReference>
<evidence type="ECO:0000259" key="14">
    <source>
        <dbReference type="Pfam" id="PF13735"/>
    </source>
</evidence>
<evidence type="ECO:0000256" key="9">
    <source>
        <dbReference type="ARBA" id="ARBA00022842"/>
    </source>
</evidence>
<evidence type="ECO:0000259" key="12">
    <source>
        <dbReference type="Pfam" id="PF01743"/>
    </source>
</evidence>
<evidence type="ECO:0000256" key="7">
    <source>
        <dbReference type="ARBA" id="ARBA00022800"/>
    </source>
</evidence>
<dbReference type="CDD" id="cd00077">
    <property type="entry name" value="HDc"/>
    <property type="match status" value="1"/>
</dbReference>
<dbReference type="STRING" id="1121390.SAMN02746041_01181"/>
<dbReference type="Pfam" id="PF13735">
    <property type="entry name" value="tRNA_NucTran2_2"/>
    <property type="match status" value="1"/>
</dbReference>
<dbReference type="SUPFAM" id="SSF81301">
    <property type="entry name" value="Nucleotidyltransferase"/>
    <property type="match status" value="1"/>
</dbReference>
<dbReference type="AlphaFoldDB" id="A0A1W1XBQ8"/>
<keyword evidence="6" id="KW-0547">Nucleotide-binding</keyword>
<feature type="domain" description="CCA-adding enzyme C-terminal" evidence="14">
    <location>
        <begin position="289"/>
        <end position="435"/>
    </location>
</feature>
<dbReference type="InterPro" id="IPR003607">
    <property type="entry name" value="HD/PDEase_dom"/>
</dbReference>
<dbReference type="SUPFAM" id="SSF81891">
    <property type="entry name" value="Poly A polymerase C-terminal region-like"/>
    <property type="match status" value="1"/>
</dbReference>
<protein>
    <submittedName>
        <fullName evidence="15">tRNA nucleotidyltransferase (CCA-adding enzyme)</fullName>
    </submittedName>
</protein>
<proteinExistence type="inferred from homology"/>
<dbReference type="Pfam" id="PF01743">
    <property type="entry name" value="PolyA_pol"/>
    <property type="match status" value="1"/>
</dbReference>
<evidence type="ECO:0000256" key="11">
    <source>
        <dbReference type="RuleBase" id="RU003953"/>
    </source>
</evidence>
<gene>
    <name evidence="15" type="ORF">SAMN02746041_01181</name>
</gene>
<dbReference type="RefSeq" id="WP_084056932.1">
    <property type="nucleotide sequence ID" value="NZ_FWXF01000004.1"/>
</dbReference>
<dbReference type="Proteomes" id="UP000192783">
    <property type="component" value="Unassembled WGS sequence"/>
</dbReference>
<keyword evidence="16" id="KW-1185">Reference proteome</keyword>
<dbReference type="Pfam" id="PF12627">
    <property type="entry name" value="PolyA_pol_RNAbd"/>
    <property type="match status" value="1"/>
</dbReference>
<evidence type="ECO:0000256" key="1">
    <source>
        <dbReference type="ARBA" id="ARBA00001946"/>
    </source>
</evidence>
<dbReference type="InterPro" id="IPR043519">
    <property type="entry name" value="NT_sf"/>
</dbReference>
<keyword evidence="3" id="KW-0819">tRNA processing</keyword>
<dbReference type="GO" id="GO:0042245">
    <property type="term" value="P:RNA repair"/>
    <property type="evidence" value="ECO:0007669"/>
    <property type="project" value="UniProtKB-KW"/>
</dbReference>
<dbReference type="GO" id="GO:0008033">
    <property type="term" value="P:tRNA processing"/>
    <property type="evidence" value="ECO:0007669"/>
    <property type="project" value="UniProtKB-KW"/>
</dbReference>
<dbReference type="InterPro" id="IPR032810">
    <property type="entry name" value="CCA-adding_enz_C"/>
</dbReference>
<evidence type="ECO:0000256" key="2">
    <source>
        <dbReference type="ARBA" id="ARBA00022679"/>
    </source>
</evidence>
<evidence type="ECO:0000256" key="5">
    <source>
        <dbReference type="ARBA" id="ARBA00022723"/>
    </source>
</evidence>
<sequence length="441" mass="50122">MDPGEVVLAKMPESARRIGSLLTQAGYRFWVVGGVVRDVLLGRDPKDWDFCTNAPVDVLTGLLSSAFRVIPVGLRHGTVQVLTPHGVMEVTSWENNGSRALMDDLRRRDFTVNAMAVSIPDGDLVDPFGGRRDLECRRLRGVEDPLARFREDPIRVLRASRFVATLGLHATPKTLQCLRRQAPWLQQSAMERIRDELFKLLVGPWVMDGLELARRTGVLKVVIPELLEGYRKRQNHYHAHHIYRHTLLAVHYSPARLRVRLAALFHDIAKPRVRKKVQGVFRFFGHEKQSAEMAGQILQRWLAPKKLADEVCTLVANHMVHDTDRWKDGAVRRLVHRVGKPLLEDLLDLLEADRRAHGTDDADTEAVQRLRQRVQRILNERPVLDLSRLAINGRDVMDTLGIGPGPMVGRLLKEAHQLVLEDPSKNDRKALLAWIRERGAL</sequence>
<evidence type="ECO:0000313" key="16">
    <source>
        <dbReference type="Proteomes" id="UP000192783"/>
    </source>
</evidence>
<keyword evidence="7" id="KW-0692">RNA repair</keyword>
<keyword evidence="9" id="KW-0460">Magnesium</keyword>
<evidence type="ECO:0000256" key="8">
    <source>
        <dbReference type="ARBA" id="ARBA00022840"/>
    </source>
</evidence>
<evidence type="ECO:0000259" key="13">
    <source>
        <dbReference type="Pfam" id="PF12627"/>
    </source>
</evidence>
<dbReference type="OrthoDB" id="9805698at2"/>
<feature type="domain" description="Poly A polymerase head" evidence="12">
    <location>
        <begin position="30"/>
        <end position="140"/>
    </location>
</feature>
<dbReference type="PANTHER" id="PTHR47545:SF1">
    <property type="entry name" value="MULTIFUNCTIONAL CCA PROTEIN"/>
    <property type="match status" value="1"/>
</dbReference>
<dbReference type="InterPro" id="IPR050124">
    <property type="entry name" value="tRNA_CCA-adding_enzyme"/>
</dbReference>
<keyword evidence="8" id="KW-0067">ATP-binding</keyword>
<dbReference type="GO" id="GO:0003723">
    <property type="term" value="F:RNA binding"/>
    <property type="evidence" value="ECO:0007669"/>
    <property type="project" value="UniProtKB-KW"/>
</dbReference>
<dbReference type="InterPro" id="IPR002646">
    <property type="entry name" value="PolA_pol_head_dom"/>
</dbReference>
<evidence type="ECO:0000313" key="15">
    <source>
        <dbReference type="EMBL" id="SMC21322.1"/>
    </source>
</evidence>
<dbReference type="EMBL" id="FWXF01000004">
    <property type="protein sequence ID" value="SMC21322.1"/>
    <property type="molecule type" value="Genomic_DNA"/>
</dbReference>
<feature type="domain" description="tRNA nucleotidyltransferase/poly(A) polymerase RNA and SrmB- binding" evidence="13">
    <location>
        <begin position="171"/>
        <end position="226"/>
    </location>
</feature>
<keyword evidence="10 11" id="KW-0694">RNA-binding</keyword>
<evidence type="ECO:0000256" key="10">
    <source>
        <dbReference type="ARBA" id="ARBA00022884"/>
    </source>
</evidence>
<dbReference type="GO" id="GO:0016779">
    <property type="term" value="F:nucleotidyltransferase activity"/>
    <property type="evidence" value="ECO:0007669"/>
    <property type="project" value="UniProtKB-KW"/>
</dbReference>
<keyword evidence="4" id="KW-0548">Nucleotidyltransferase</keyword>
<dbReference type="GO" id="GO:0005524">
    <property type="term" value="F:ATP binding"/>
    <property type="evidence" value="ECO:0007669"/>
    <property type="project" value="UniProtKB-KW"/>
</dbReference>